<feature type="compositionally biased region" description="Pro residues" evidence="3">
    <location>
        <begin position="145"/>
        <end position="155"/>
    </location>
</feature>
<evidence type="ECO:0000313" key="5">
    <source>
        <dbReference type="EMBL" id="BBX02661.1"/>
    </source>
</evidence>
<gene>
    <name evidence="5" type="ORF">MMOR_35970</name>
</gene>
<feature type="domain" description="Low molecular weight antigen MTB12-like C-terminal" evidence="4">
    <location>
        <begin position="20"/>
        <end position="133"/>
    </location>
</feature>
<keyword evidence="6" id="KW-1185">Reference proteome</keyword>
<dbReference type="KEGG" id="mmor:MMOR_35970"/>
<name>A0AAD1HE49_9MYCO</name>
<dbReference type="InterPro" id="IPR058644">
    <property type="entry name" value="Mtb12-like_C"/>
</dbReference>
<dbReference type="RefSeq" id="WP_234810082.1">
    <property type="nucleotide sequence ID" value="NZ_AP022560.1"/>
</dbReference>
<dbReference type="EMBL" id="AP022560">
    <property type="protein sequence ID" value="BBX02661.1"/>
    <property type="molecule type" value="Genomic_DNA"/>
</dbReference>
<accession>A0AAD1HE49</accession>
<evidence type="ECO:0000256" key="2">
    <source>
        <dbReference type="ARBA" id="ARBA00093774"/>
    </source>
</evidence>
<evidence type="ECO:0000256" key="3">
    <source>
        <dbReference type="SAM" id="MobiDB-lite"/>
    </source>
</evidence>
<dbReference type="Proteomes" id="UP000466681">
    <property type="component" value="Chromosome"/>
</dbReference>
<keyword evidence="1" id="KW-0732">Signal</keyword>
<dbReference type="Pfam" id="PF26580">
    <property type="entry name" value="Mtb12_C"/>
    <property type="match status" value="1"/>
</dbReference>
<protein>
    <recommendedName>
        <fullName evidence="4">Low molecular weight antigen MTB12-like C-terminal domain-containing protein</fullName>
    </recommendedName>
</protein>
<feature type="compositionally biased region" description="Low complexity" evidence="3">
    <location>
        <begin position="135"/>
        <end position="144"/>
    </location>
</feature>
<organism evidence="5 6">
    <name type="scientific">Mycolicibacterium moriokaense</name>
    <dbReference type="NCBI Taxonomy" id="39691"/>
    <lineage>
        <taxon>Bacteria</taxon>
        <taxon>Bacillati</taxon>
        <taxon>Actinomycetota</taxon>
        <taxon>Actinomycetes</taxon>
        <taxon>Mycobacteriales</taxon>
        <taxon>Mycobacteriaceae</taxon>
        <taxon>Mycolicibacterium</taxon>
    </lineage>
</organism>
<comment type="similarity">
    <text evidence="2">Belongs to the MTB12 family.</text>
</comment>
<evidence type="ECO:0000259" key="4">
    <source>
        <dbReference type="Pfam" id="PF26580"/>
    </source>
</evidence>
<proteinExistence type="inferred from homology"/>
<feature type="region of interest" description="Disordered" evidence="3">
    <location>
        <begin position="1"/>
        <end position="21"/>
    </location>
</feature>
<dbReference type="AlphaFoldDB" id="A0AAD1HE49"/>
<feature type="region of interest" description="Disordered" evidence="3">
    <location>
        <begin position="125"/>
        <end position="155"/>
    </location>
</feature>
<reference evidence="5 6" key="1">
    <citation type="journal article" date="2019" name="Emerg. Microbes Infect.">
        <title>Comprehensive subspecies identification of 175 nontuberculous mycobacteria species based on 7547 genomic profiles.</title>
        <authorList>
            <person name="Matsumoto Y."/>
            <person name="Kinjo T."/>
            <person name="Motooka D."/>
            <person name="Nabeya D."/>
            <person name="Jung N."/>
            <person name="Uechi K."/>
            <person name="Horii T."/>
            <person name="Iida T."/>
            <person name="Fujita J."/>
            <person name="Nakamura S."/>
        </authorList>
    </citation>
    <scope>NUCLEOTIDE SEQUENCE [LARGE SCALE GENOMIC DNA]</scope>
    <source>
        <strain evidence="5 6">JCM 6375</strain>
    </source>
</reference>
<sequence length="155" mass="16106">MAEAPPPVVPAPAPVAPVAPLPPPTALSDVLNRIADSAVPGAEKTALIEDAAPTDAAAMDKFGVALRQAGYDPVSFEARDLRWVQGSTDRVSALVTLKTENPQAGDFTYPMEFTLADGSWQLARRTADELLGENSPAPSRSSASPAPPAPAEPPR</sequence>
<evidence type="ECO:0000313" key="6">
    <source>
        <dbReference type="Proteomes" id="UP000466681"/>
    </source>
</evidence>
<evidence type="ECO:0000256" key="1">
    <source>
        <dbReference type="ARBA" id="ARBA00022729"/>
    </source>
</evidence>